<evidence type="ECO:0000259" key="2">
    <source>
        <dbReference type="Pfam" id="PF09851"/>
    </source>
</evidence>
<feature type="domain" description="YokE-like PH" evidence="3">
    <location>
        <begin position="227"/>
        <end position="341"/>
    </location>
</feature>
<dbReference type="RefSeq" id="WP_277520015.1">
    <property type="nucleotide sequence ID" value="NZ_JAMQOT010000001.1"/>
</dbReference>
<evidence type="ECO:0000313" key="5">
    <source>
        <dbReference type="Proteomes" id="UP001154061"/>
    </source>
</evidence>
<feature type="domain" description="YokE-like PH" evidence="3">
    <location>
        <begin position="85"/>
        <end position="179"/>
    </location>
</feature>
<feature type="compositionally biased region" description="Basic and acidic residues" evidence="1">
    <location>
        <begin position="26"/>
        <end position="49"/>
    </location>
</feature>
<proteinExistence type="predicted"/>
<keyword evidence="5" id="KW-1185">Reference proteome</keyword>
<dbReference type="AlphaFoldDB" id="A0A9Q4PZN1"/>
<dbReference type="Pfam" id="PF09851">
    <property type="entry name" value="SHOCT"/>
    <property type="match status" value="1"/>
</dbReference>
<feature type="region of interest" description="Disordered" evidence="1">
    <location>
        <begin position="26"/>
        <end position="59"/>
    </location>
</feature>
<name>A0A9Q4PZN1_9EURY</name>
<dbReference type="Proteomes" id="UP001154061">
    <property type="component" value="Unassembled WGS sequence"/>
</dbReference>
<evidence type="ECO:0000259" key="3">
    <source>
        <dbReference type="Pfam" id="PF14470"/>
    </source>
</evidence>
<evidence type="ECO:0000256" key="1">
    <source>
        <dbReference type="SAM" id="MobiDB-lite"/>
    </source>
</evidence>
<gene>
    <name evidence="4" type="ORF">NDI89_02895</name>
</gene>
<accession>A0A9Q4PZN1</accession>
<dbReference type="EMBL" id="JAMQOT010000001">
    <property type="protein sequence ID" value="MDF9744524.1"/>
    <property type="molecule type" value="Genomic_DNA"/>
</dbReference>
<dbReference type="InterPro" id="IPR039519">
    <property type="entry name" value="YokE-like_PH"/>
</dbReference>
<dbReference type="Pfam" id="PF14470">
    <property type="entry name" value="bPH_3"/>
    <property type="match status" value="2"/>
</dbReference>
<comment type="caution">
    <text evidence="4">The sequence shown here is derived from an EMBL/GenBank/DDBJ whole genome shotgun (WGS) entry which is preliminary data.</text>
</comment>
<protein>
    <submittedName>
        <fullName evidence="4">PH domain-containing protein</fullName>
    </submittedName>
</protein>
<dbReference type="InterPro" id="IPR018649">
    <property type="entry name" value="SHOCT"/>
</dbReference>
<organism evidence="4 5">
    <name type="scientific">Natrinema salsiterrestre</name>
    <dbReference type="NCBI Taxonomy" id="2950540"/>
    <lineage>
        <taxon>Archaea</taxon>
        <taxon>Methanobacteriati</taxon>
        <taxon>Methanobacteriota</taxon>
        <taxon>Stenosarchaea group</taxon>
        <taxon>Halobacteria</taxon>
        <taxon>Halobacteriales</taxon>
        <taxon>Natrialbaceae</taxon>
        <taxon>Natrinema</taxon>
    </lineage>
</organism>
<reference evidence="4" key="1">
    <citation type="submission" date="2022-06" db="EMBL/GenBank/DDBJ databases">
        <title>Natrinema sp. a new haloarchaeum isolate from saline soil.</title>
        <authorList>
            <person name="Strakova D."/>
            <person name="Galisteo C."/>
            <person name="Sanchez-Porro C."/>
            <person name="Ventosa A."/>
        </authorList>
    </citation>
    <scope>NUCLEOTIDE SEQUENCE</scope>
    <source>
        <strain evidence="4">S1CR25-10</strain>
    </source>
</reference>
<feature type="domain" description="SHOCT" evidence="2">
    <location>
        <begin position="362"/>
        <end position="389"/>
    </location>
</feature>
<evidence type="ECO:0000313" key="4">
    <source>
        <dbReference type="EMBL" id="MDF9744524.1"/>
    </source>
</evidence>
<sequence length="392" mass="44594">MDNSKGDSKGLISKLHDLITKKQDEAQKEFKKGIEQGKENVEATKEKEGHNRKRTTSKYSEDDLLSNDDYLHDMMFKENISDSDIEYIFFNKKKGIKAEGNSIQPDQDFLTIIAFTESQIIAVVGKETGDSKISISYPDISDVSVRTKLTERRFQVKNEDQSCTLYISRKSTNNDEFVNATQYLYNSTTVPLPDHLEAIGRPDIDLDCKPQGDYVTEKRVEKIQDLLDEGEKIHFLLAGRDLDVEGSGAGETKYGVNRNRRSTSLSYIYTAITDKRIAIKIPGYITGNDERSIPFDSITSVDLDVGMVTKRLSLQTPGQTYHIAILQPGKRECRSASQFIRDRITKDTEDAVSTEDQKDNLDKIDKLHELYEQGVLSEDEYREKKEDLLNDV</sequence>